<keyword evidence="2" id="KW-1185">Reference proteome</keyword>
<protein>
    <submittedName>
        <fullName evidence="1">Uncharacterized protein</fullName>
    </submittedName>
</protein>
<dbReference type="AlphaFoldDB" id="A0A5C5YP17"/>
<dbReference type="Proteomes" id="UP000315010">
    <property type="component" value="Unassembled WGS sequence"/>
</dbReference>
<accession>A0A5C5YP17</accession>
<evidence type="ECO:0000313" key="1">
    <source>
        <dbReference type="EMBL" id="TWT76666.1"/>
    </source>
</evidence>
<sequence precursor="true">MLDKRRAIDLSMVPHGVLNNLQFLVHFVALTDYLHHFRKPVHDKIFAIHPDVLPRFDG</sequence>
<organism evidence="1 2">
    <name type="scientific">Novipirellula herctigrandis</name>
    <dbReference type="NCBI Taxonomy" id="2527986"/>
    <lineage>
        <taxon>Bacteria</taxon>
        <taxon>Pseudomonadati</taxon>
        <taxon>Planctomycetota</taxon>
        <taxon>Planctomycetia</taxon>
        <taxon>Pirellulales</taxon>
        <taxon>Pirellulaceae</taxon>
        <taxon>Novipirellula</taxon>
    </lineage>
</organism>
<proteinExistence type="predicted"/>
<gene>
    <name evidence="1" type="ORF">CA13_71630</name>
</gene>
<name>A0A5C5YP17_9BACT</name>
<comment type="caution">
    <text evidence="1">The sequence shown here is derived from an EMBL/GenBank/DDBJ whole genome shotgun (WGS) entry which is preliminary data.</text>
</comment>
<reference evidence="1 2" key="1">
    <citation type="submission" date="2019-02" db="EMBL/GenBank/DDBJ databases">
        <title>Deep-cultivation of Planctomycetes and their phenomic and genomic characterization uncovers novel biology.</title>
        <authorList>
            <person name="Wiegand S."/>
            <person name="Jogler M."/>
            <person name="Boedeker C."/>
            <person name="Pinto D."/>
            <person name="Vollmers J."/>
            <person name="Rivas-Marin E."/>
            <person name="Kohn T."/>
            <person name="Peeters S.H."/>
            <person name="Heuer A."/>
            <person name="Rast P."/>
            <person name="Oberbeckmann S."/>
            <person name="Bunk B."/>
            <person name="Jeske O."/>
            <person name="Meyerdierks A."/>
            <person name="Storesund J.E."/>
            <person name="Kallscheuer N."/>
            <person name="Luecker S."/>
            <person name="Lage O.M."/>
            <person name="Pohl T."/>
            <person name="Merkel B.J."/>
            <person name="Hornburger P."/>
            <person name="Mueller R.-W."/>
            <person name="Bruemmer F."/>
            <person name="Labrenz M."/>
            <person name="Spormann A.M."/>
            <person name="Op Den Camp H."/>
            <person name="Overmann J."/>
            <person name="Amann R."/>
            <person name="Jetten M.S.M."/>
            <person name="Mascher T."/>
            <person name="Medema M.H."/>
            <person name="Devos D.P."/>
            <person name="Kaster A.-K."/>
            <person name="Ovreas L."/>
            <person name="Rohde M."/>
            <person name="Galperin M.Y."/>
            <person name="Jogler C."/>
        </authorList>
    </citation>
    <scope>NUCLEOTIDE SEQUENCE [LARGE SCALE GENOMIC DNA]</scope>
    <source>
        <strain evidence="1 2">CA13</strain>
    </source>
</reference>
<evidence type="ECO:0000313" key="2">
    <source>
        <dbReference type="Proteomes" id="UP000315010"/>
    </source>
</evidence>
<dbReference type="EMBL" id="SJPJ01000002">
    <property type="protein sequence ID" value="TWT76666.1"/>
    <property type="molecule type" value="Genomic_DNA"/>
</dbReference>